<name>A0A848DF49_9PSEU</name>
<dbReference type="AlphaFoldDB" id="A0A848DF49"/>
<dbReference type="Gene3D" id="2.30.110.10">
    <property type="entry name" value="Electron Transport, Fmn-binding Protein, Chain A"/>
    <property type="match status" value="1"/>
</dbReference>
<reference evidence="1 2" key="1">
    <citation type="submission" date="2020-04" db="EMBL/GenBank/DDBJ databases">
        <authorList>
            <person name="Klaysubun C."/>
            <person name="Duangmal K."/>
            <person name="Lipun K."/>
        </authorList>
    </citation>
    <scope>NUCLEOTIDE SEQUENCE [LARGE SCALE GENOMIC DNA]</scope>
    <source>
        <strain evidence="1 2">DSM 45300</strain>
    </source>
</reference>
<dbReference type="EMBL" id="JAAXKZ010000014">
    <property type="protein sequence ID" value="NMH91237.1"/>
    <property type="molecule type" value="Genomic_DNA"/>
</dbReference>
<proteinExistence type="predicted"/>
<dbReference type="Pfam" id="PF12900">
    <property type="entry name" value="Pyridox_ox_2"/>
    <property type="match status" value="1"/>
</dbReference>
<gene>
    <name evidence="1" type="ORF">HF519_06455</name>
</gene>
<accession>A0A848DF49</accession>
<evidence type="ECO:0000313" key="1">
    <source>
        <dbReference type="EMBL" id="NMH91237.1"/>
    </source>
</evidence>
<keyword evidence="2" id="KW-1185">Reference proteome</keyword>
<organism evidence="1 2">
    <name type="scientific">Pseudonocardia bannensis</name>
    <dbReference type="NCBI Taxonomy" id="630973"/>
    <lineage>
        <taxon>Bacteria</taxon>
        <taxon>Bacillati</taxon>
        <taxon>Actinomycetota</taxon>
        <taxon>Actinomycetes</taxon>
        <taxon>Pseudonocardiales</taxon>
        <taxon>Pseudonocardiaceae</taxon>
        <taxon>Pseudonocardia</taxon>
    </lineage>
</organism>
<dbReference type="Proteomes" id="UP000586918">
    <property type="component" value="Unassembled WGS sequence"/>
</dbReference>
<dbReference type="RefSeq" id="WP_169411078.1">
    <property type="nucleotide sequence ID" value="NZ_JAAXKZ010000014.1"/>
</dbReference>
<sequence>MGSFEALSRDECLRLLARSATGRLGVVVGHYPLIFPVTYALDGDLVTIRSGPGTKFTASQYANVSFQVDQTEPSGHAAWSVLVLGAASIPDISDPAEVQRLEQLGIRPVAPGDKPLWIQVVPEHITGRRVVADESGGAFDPRGYLGLYY</sequence>
<evidence type="ECO:0000313" key="2">
    <source>
        <dbReference type="Proteomes" id="UP000586918"/>
    </source>
</evidence>
<dbReference type="SUPFAM" id="SSF50475">
    <property type="entry name" value="FMN-binding split barrel"/>
    <property type="match status" value="1"/>
</dbReference>
<comment type="caution">
    <text evidence="1">The sequence shown here is derived from an EMBL/GenBank/DDBJ whole genome shotgun (WGS) entry which is preliminary data.</text>
</comment>
<protein>
    <submittedName>
        <fullName evidence="1">Pyridoxamine 5'-phosphate oxidase family protein</fullName>
    </submittedName>
</protein>
<dbReference type="InterPro" id="IPR024747">
    <property type="entry name" value="Pyridox_Oxase-rel"/>
</dbReference>
<dbReference type="InterPro" id="IPR012349">
    <property type="entry name" value="Split_barrel_FMN-bd"/>
</dbReference>